<protein>
    <submittedName>
        <fullName evidence="3">RepB family plasmid replication initiator protein</fullName>
    </submittedName>
</protein>
<sequence>MKEVSRDLVLKNNNLVTKANSLIEMSYRLGVTEQKILLCIASNIKPTDQDFQTYTLSIKDFCKVIGSTSRNAYAEVDKITQNLMDKSFVFYNSEEKRTRINWLSKATYNTNEGTVTVRFDPDLKPFFLALSEKFTRYKLKNILNLRSSHSIRMFELLKSYEGLSERTFTVDELREKLGLEGKYDVWNNFKQRVLQHTQKEIEAKTDISFTFVPLKKGRTVEKVKFLIKANPSKSNSNLELKSEVIEVVQIDEEPELMEIHQASLRSGVNIGRSKIKEWLVSHKKDSIIEAIKMVGIRKNIKYPVPYITKILDAQAKEVIETIELDPIEQMIQEFIYEKTPKKKMKVVKALPDFLIEMDAIEKFAGKLPFEEAVSLWEKRKADIISIIRENRKNAQITY</sequence>
<dbReference type="InterPro" id="IPR036390">
    <property type="entry name" value="WH_DNA-bd_sf"/>
</dbReference>
<dbReference type="InterPro" id="IPR036388">
    <property type="entry name" value="WH-like_DNA-bd_sf"/>
</dbReference>
<evidence type="ECO:0000259" key="2">
    <source>
        <dbReference type="Pfam" id="PF01051"/>
    </source>
</evidence>
<evidence type="ECO:0000313" key="4">
    <source>
        <dbReference type="Proteomes" id="UP000501076"/>
    </source>
</evidence>
<dbReference type="AlphaFoldDB" id="A0A6M6E1J7"/>
<gene>
    <name evidence="3" type="ORF">FDZ14_33050</name>
</gene>
<dbReference type="Pfam" id="PF01051">
    <property type="entry name" value="Rep3_N"/>
    <property type="match status" value="1"/>
</dbReference>
<dbReference type="GO" id="GO:0003887">
    <property type="term" value="F:DNA-directed DNA polymerase activity"/>
    <property type="evidence" value="ECO:0007669"/>
    <property type="project" value="InterPro"/>
</dbReference>
<keyword evidence="3" id="KW-0614">Plasmid</keyword>
<dbReference type="Gene3D" id="1.10.10.10">
    <property type="entry name" value="Winged helix-like DNA-binding domain superfamily/Winged helix DNA-binding domain"/>
    <property type="match status" value="2"/>
</dbReference>
<dbReference type="InterPro" id="IPR000525">
    <property type="entry name" value="Initiator_Rep_WH1"/>
</dbReference>
<proteinExistence type="inferred from homology"/>
<dbReference type="SUPFAM" id="SSF46785">
    <property type="entry name" value="Winged helix' DNA-binding domain"/>
    <property type="match status" value="2"/>
</dbReference>
<accession>A0A6M6E1J7</accession>
<dbReference type="Proteomes" id="UP000501076">
    <property type="component" value="Plasmid pFDU301A"/>
</dbReference>
<dbReference type="RefSeq" id="WP_171778921.1">
    <property type="nucleotide sequence ID" value="NZ_CP045273.1"/>
</dbReference>
<comment type="similarity">
    <text evidence="1">Belongs to the initiator RepB protein family.</text>
</comment>
<geneLocation type="plasmid" evidence="4">
    <name>pfdu301a</name>
</geneLocation>
<evidence type="ECO:0000313" key="3">
    <source>
        <dbReference type="EMBL" id="QJX80921.1"/>
    </source>
</evidence>
<organism evidence="3 4">
    <name type="scientific">Priestia megaterium</name>
    <name type="common">Bacillus megaterium</name>
    <dbReference type="NCBI Taxonomy" id="1404"/>
    <lineage>
        <taxon>Bacteria</taxon>
        <taxon>Bacillati</taxon>
        <taxon>Bacillota</taxon>
        <taxon>Bacilli</taxon>
        <taxon>Bacillales</taxon>
        <taxon>Bacillaceae</taxon>
        <taxon>Priestia</taxon>
    </lineage>
</organism>
<reference evidence="3 4" key="1">
    <citation type="submission" date="2019-10" db="EMBL/GenBank/DDBJ databases">
        <title>Complete genome sequences for adaption low water activity.</title>
        <authorList>
            <person name="Zhao L."/>
            <person name="Zhong J."/>
        </authorList>
    </citation>
    <scope>NUCLEOTIDE SEQUENCE [LARGE SCALE GENOMIC DNA]</scope>
    <source>
        <strain evidence="3 4">FDU301</strain>
        <plasmid evidence="4">pfdu301a</plasmid>
    </source>
</reference>
<name>A0A6M6E1J7_PRIMG</name>
<dbReference type="EMBL" id="CP045273">
    <property type="protein sequence ID" value="QJX80921.1"/>
    <property type="molecule type" value="Genomic_DNA"/>
</dbReference>
<dbReference type="GO" id="GO:0006270">
    <property type="term" value="P:DNA replication initiation"/>
    <property type="evidence" value="ECO:0007669"/>
    <property type="project" value="InterPro"/>
</dbReference>
<dbReference type="Pfam" id="PF21205">
    <property type="entry name" value="Rep3_C"/>
    <property type="match status" value="1"/>
</dbReference>
<evidence type="ECO:0000256" key="1">
    <source>
        <dbReference type="ARBA" id="ARBA00038283"/>
    </source>
</evidence>
<feature type="domain" description="Initiator Rep protein WH1" evidence="2">
    <location>
        <begin position="16"/>
        <end position="158"/>
    </location>
</feature>